<dbReference type="EMBL" id="CP025958">
    <property type="protein sequence ID" value="AWM37221.1"/>
    <property type="molecule type" value="Genomic_DNA"/>
</dbReference>
<evidence type="ECO:0000313" key="1">
    <source>
        <dbReference type="EMBL" id="AWM37221.1"/>
    </source>
</evidence>
<sequence>MRSGPSAAEVGMRCPTWWRGSTGKLATLDPRHGGGRTPTYGATTRDRIVREVTRTTSPEADGAAVWSLAPLRRVLRAAPDGLAKVSTFTIRRSATACLAPFGATGDDRKRFFGLHRSGFV</sequence>
<dbReference type="AlphaFoldDB" id="A0A2Z3GX47"/>
<gene>
    <name evidence="1" type="ORF">C1280_09410</name>
</gene>
<evidence type="ECO:0000313" key="2">
    <source>
        <dbReference type="Proteomes" id="UP000245802"/>
    </source>
</evidence>
<dbReference type="KEGG" id="gog:C1280_09410"/>
<dbReference type="Proteomes" id="UP000245802">
    <property type="component" value="Chromosome"/>
</dbReference>
<reference evidence="1 2" key="1">
    <citation type="submission" date="2018-01" db="EMBL/GenBank/DDBJ databases">
        <title>G. obscuriglobus.</title>
        <authorList>
            <person name="Franke J."/>
            <person name="Blomberg W."/>
            <person name="Selmecki A."/>
        </authorList>
    </citation>
    <scope>NUCLEOTIDE SEQUENCE [LARGE SCALE GENOMIC DNA]</scope>
    <source>
        <strain evidence="1 2">DSM 5831</strain>
    </source>
</reference>
<keyword evidence="2" id="KW-1185">Reference proteome</keyword>
<protein>
    <submittedName>
        <fullName evidence="1">Uncharacterized protein</fullName>
    </submittedName>
</protein>
<proteinExistence type="predicted"/>
<accession>A0A2Z3GX47</accession>
<name>A0A2Z3GX47_9BACT</name>
<organism evidence="1 2">
    <name type="scientific">Gemmata obscuriglobus</name>
    <dbReference type="NCBI Taxonomy" id="114"/>
    <lineage>
        <taxon>Bacteria</taxon>
        <taxon>Pseudomonadati</taxon>
        <taxon>Planctomycetota</taxon>
        <taxon>Planctomycetia</taxon>
        <taxon>Gemmatales</taxon>
        <taxon>Gemmataceae</taxon>
        <taxon>Gemmata</taxon>
    </lineage>
</organism>